<comment type="caution">
    <text evidence="4">The sequence shown here is derived from an EMBL/GenBank/DDBJ whole genome shotgun (WGS) entry which is preliminary data.</text>
</comment>
<feature type="region of interest" description="Disordered" evidence="1">
    <location>
        <begin position="1"/>
        <end position="33"/>
    </location>
</feature>
<evidence type="ECO:0000313" key="5">
    <source>
        <dbReference type="Proteomes" id="UP000636458"/>
    </source>
</evidence>
<dbReference type="Gene3D" id="3.40.30.10">
    <property type="entry name" value="Glutaredoxin"/>
    <property type="match status" value="1"/>
</dbReference>
<keyword evidence="2" id="KW-0472">Membrane</keyword>
<keyword evidence="2" id="KW-0812">Transmembrane</keyword>
<dbReference type="Proteomes" id="UP000636458">
    <property type="component" value="Unassembled WGS sequence"/>
</dbReference>
<feature type="compositionally biased region" description="Basic and acidic residues" evidence="1">
    <location>
        <begin position="10"/>
        <end position="30"/>
    </location>
</feature>
<evidence type="ECO:0000313" key="4">
    <source>
        <dbReference type="EMBL" id="MBK4346505.1"/>
    </source>
</evidence>
<dbReference type="RefSeq" id="WP_200554833.1">
    <property type="nucleotide sequence ID" value="NZ_JAEPES010000001.1"/>
</dbReference>
<feature type="transmembrane region" description="Helical" evidence="2">
    <location>
        <begin position="38"/>
        <end position="60"/>
    </location>
</feature>
<keyword evidence="5" id="KW-1185">Reference proteome</keyword>
<dbReference type="InterPro" id="IPR036249">
    <property type="entry name" value="Thioredoxin-like_sf"/>
</dbReference>
<dbReference type="EMBL" id="JAEPES010000001">
    <property type="protein sequence ID" value="MBK4346505.1"/>
    <property type="molecule type" value="Genomic_DNA"/>
</dbReference>
<proteinExistence type="predicted"/>
<dbReference type="AlphaFoldDB" id="A0A934SPB1"/>
<evidence type="ECO:0000256" key="2">
    <source>
        <dbReference type="SAM" id="Phobius"/>
    </source>
</evidence>
<name>A0A934SPB1_9MICO</name>
<evidence type="ECO:0000256" key="1">
    <source>
        <dbReference type="SAM" id="MobiDB-lite"/>
    </source>
</evidence>
<evidence type="ECO:0000259" key="3">
    <source>
        <dbReference type="Pfam" id="PF13462"/>
    </source>
</evidence>
<sequence length="289" mass="30309">MATPGSNTPGKKDRREDAREKARIEREAEKKRQRRNKIFLQGGIGAAVVAIVVIIVLVVVGNGASSGGGGGGSSKGPKNMGSSGILFSGSDGKLTAAVTPAAKISDAVTPKAGDSSDGVANIVTYVDWACPACQSFEKAYAADIADLVKSGKATLDVQPVSILDRNYQTSRYASRAANAAACVANFAPDKFLDAQNVFYDKQPQEGSNGLTNSQIKSLLSESGVGTDAINKCVDNETYKKWVSNVTAKVTSNPDLIDATQGGFSTPTVFVDGKRWDSKGDFLTFVKQNS</sequence>
<reference evidence="4" key="1">
    <citation type="submission" date="2021-01" db="EMBL/GenBank/DDBJ databases">
        <title>Lacisediminihabitans sp. nov. strain G11-30, isolated from Antarctic Soil.</title>
        <authorList>
            <person name="Li J."/>
        </authorList>
    </citation>
    <scope>NUCLEOTIDE SEQUENCE</scope>
    <source>
        <strain evidence="4">G11-30</strain>
    </source>
</reference>
<organism evidence="4 5">
    <name type="scientific">Lacisediminihabitans changchengi</name>
    <dbReference type="NCBI Taxonomy" id="2787634"/>
    <lineage>
        <taxon>Bacteria</taxon>
        <taxon>Bacillati</taxon>
        <taxon>Actinomycetota</taxon>
        <taxon>Actinomycetes</taxon>
        <taxon>Micrococcales</taxon>
        <taxon>Microbacteriaceae</taxon>
        <taxon>Lacisediminihabitans</taxon>
    </lineage>
</organism>
<dbReference type="SUPFAM" id="SSF52833">
    <property type="entry name" value="Thioredoxin-like"/>
    <property type="match status" value="1"/>
</dbReference>
<feature type="domain" description="Thioredoxin-like fold" evidence="3">
    <location>
        <begin position="121"/>
        <end position="278"/>
    </location>
</feature>
<dbReference type="InterPro" id="IPR012336">
    <property type="entry name" value="Thioredoxin-like_fold"/>
</dbReference>
<dbReference type="Pfam" id="PF13462">
    <property type="entry name" value="Thioredoxin_4"/>
    <property type="match status" value="1"/>
</dbReference>
<gene>
    <name evidence="4" type="ORF">IV501_02550</name>
</gene>
<accession>A0A934SPB1</accession>
<protein>
    <submittedName>
        <fullName evidence="4">Thioredoxin domain-containing protein</fullName>
    </submittedName>
</protein>
<keyword evidence="2" id="KW-1133">Transmembrane helix</keyword>